<accession>K3WCX3</accession>
<dbReference type="EMBL" id="GL376628">
    <property type="status" value="NOT_ANNOTATED_CDS"/>
    <property type="molecule type" value="Genomic_DNA"/>
</dbReference>
<dbReference type="Proteomes" id="UP000019132">
    <property type="component" value="Unassembled WGS sequence"/>
</dbReference>
<organism evidence="1 2">
    <name type="scientific">Globisporangium ultimum (strain ATCC 200006 / CBS 805.95 / DAOM BR144)</name>
    <name type="common">Pythium ultimum</name>
    <dbReference type="NCBI Taxonomy" id="431595"/>
    <lineage>
        <taxon>Eukaryota</taxon>
        <taxon>Sar</taxon>
        <taxon>Stramenopiles</taxon>
        <taxon>Oomycota</taxon>
        <taxon>Peronosporomycetes</taxon>
        <taxon>Pythiales</taxon>
        <taxon>Pythiaceae</taxon>
        <taxon>Globisporangium</taxon>
    </lineage>
</organism>
<reference evidence="2" key="2">
    <citation type="submission" date="2010-04" db="EMBL/GenBank/DDBJ databases">
        <authorList>
            <person name="Buell R."/>
            <person name="Hamilton J."/>
            <person name="Hostetler J."/>
        </authorList>
    </citation>
    <scope>NUCLEOTIDE SEQUENCE [LARGE SCALE GENOMIC DNA]</scope>
    <source>
        <strain evidence="2">DAOM:BR144</strain>
    </source>
</reference>
<name>K3WCX3_GLOUD</name>
<dbReference type="InParanoid" id="K3WCX3"/>
<reference evidence="2" key="1">
    <citation type="journal article" date="2010" name="Genome Biol.">
        <title>Genome sequence of the necrotrophic plant pathogen Pythium ultimum reveals original pathogenicity mechanisms and effector repertoire.</title>
        <authorList>
            <person name="Levesque C.A."/>
            <person name="Brouwer H."/>
            <person name="Cano L."/>
            <person name="Hamilton J.P."/>
            <person name="Holt C."/>
            <person name="Huitema E."/>
            <person name="Raffaele S."/>
            <person name="Robideau G.P."/>
            <person name="Thines M."/>
            <person name="Win J."/>
            <person name="Zerillo M.M."/>
            <person name="Beakes G.W."/>
            <person name="Boore J.L."/>
            <person name="Busam D."/>
            <person name="Dumas B."/>
            <person name="Ferriera S."/>
            <person name="Fuerstenberg S.I."/>
            <person name="Gachon C.M."/>
            <person name="Gaulin E."/>
            <person name="Govers F."/>
            <person name="Grenville-Briggs L."/>
            <person name="Horner N."/>
            <person name="Hostetler J."/>
            <person name="Jiang R.H."/>
            <person name="Johnson J."/>
            <person name="Krajaejun T."/>
            <person name="Lin H."/>
            <person name="Meijer H.J."/>
            <person name="Moore B."/>
            <person name="Morris P."/>
            <person name="Phuntmart V."/>
            <person name="Puiu D."/>
            <person name="Shetty J."/>
            <person name="Stajich J.E."/>
            <person name="Tripathy S."/>
            <person name="Wawra S."/>
            <person name="van West P."/>
            <person name="Whitty B.R."/>
            <person name="Coutinho P.M."/>
            <person name="Henrissat B."/>
            <person name="Martin F."/>
            <person name="Thomas P.D."/>
            <person name="Tyler B.M."/>
            <person name="De Vries R.P."/>
            <person name="Kamoun S."/>
            <person name="Yandell M."/>
            <person name="Tisserat N."/>
            <person name="Buell C.R."/>
        </authorList>
    </citation>
    <scope>NUCLEOTIDE SEQUENCE</scope>
    <source>
        <strain evidence="2">DAOM:BR144</strain>
    </source>
</reference>
<proteinExistence type="predicted"/>
<protein>
    <submittedName>
        <fullName evidence="1">Uncharacterized protein</fullName>
    </submittedName>
</protein>
<dbReference type="HOGENOM" id="CLU_1075527_0_0_1"/>
<evidence type="ECO:0000313" key="2">
    <source>
        <dbReference type="Proteomes" id="UP000019132"/>
    </source>
</evidence>
<dbReference type="VEuPathDB" id="FungiDB:PYU1_G002811"/>
<dbReference type="EnsemblProtists" id="PYU1_T002814">
    <property type="protein sequence ID" value="PYU1_T002814"/>
    <property type="gene ID" value="PYU1_G002811"/>
</dbReference>
<dbReference type="AlphaFoldDB" id="K3WCX3"/>
<keyword evidence="2" id="KW-1185">Reference proteome</keyword>
<reference evidence="1" key="3">
    <citation type="submission" date="2015-02" db="UniProtKB">
        <authorList>
            <consortium name="EnsemblProtists"/>
        </authorList>
    </citation>
    <scope>IDENTIFICATION</scope>
    <source>
        <strain evidence="1">DAOM BR144</strain>
    </source>
</reference>
<sequence>MEGLSSSDTKYLLQTLSELPKEIARLNSISTNSSGGDTVVASKVFGWRHSFWLPKAHSDSSSLPHNNEDTLLIWKATKTFESTDMRPLAKKIWNSTETFSRVSESSKITTWEVLHSINKHARVIRRVDHMHGREEQETIWLECFLDRGNHICIGRKQLRQFRGYQLEAHPTSDLAATDKGAGENLTTGHECEGFLFRPHLTKLKDEYMLGSTLQCISSVAPRGKSSTECLLKHIVDDLPRFTLQWEEALVHDLLPQIRY</sequence>
<evidence type="ECO:0000313" key="1">
    <source>
        <dbReference type="EnsemblProtists" id="PYU1_T002814"/>
    </source>
</evidence>
<dbReference type="eggNOG" id="ENOG502S5CZ">
    <property type="taxonomic scope" value="Eukaryota"/>
</dbReference>